<dbReference type="SMART" id="SM00369">
    <property type="entry name" value="LRR_TYP"/>
    <property type="match status" value="9"/>
</dbReference>
<evidence type="ECO:0000313" key="20">
    <source>
        <dbReference type="Proteomes" id="UP000249390"/>
    </source>
</evidence>
<keyword evidence="7" id="KW-0677">Repeat</keyword>
<keyword evidence="11 16" id="KW-0472">Membrane</keyword>
<evidence type="ECO:0000313" key="19">
    <source>
        <dbReference type="EMBL" id="RAL54943.1"/>
    </source>
</evidence>
<feature type="transmembrane region" description="Helical" evidence="16">
    <location>
        <begin position="584"/>
        <end position="613"/>
    </location>
</feature>
<keyword evidence="8 14" id="KW-0547">Nucleotide-binding</keyword>
<evidence type="ECO:0000256" key="17">
    <source>
        <dbReference type="SAM" id="SignalP"/>
    </source>
</evidence>
<keyword evidence="12" id="KW-0675">Receptor</keyword>
<comment type="subcellular location">
    <subcellularLocation>
        <location evidence="1">Cell membrane</location>
        <topology evidence="1">Single-pass type I membrane protein</topology>
    </subcellularLocation>
</comment>
<protein>
    <recommendedName>
        <fullName evidence="18">Protein kinase domain-containing protein</fullName>
    </recommendedName>
</protein>
<evidence type="ECO:0000256" key="9">
    <source>
        <dbReference type="ARBA" id="ARBA00022840"/>
    </source>
</evidence>
<evidence type="ECO:0000256" key="11">
    <source>
        <dbReference type="ARBA" id="ARBA00023136"/>
    </source>
</evidence>
<keyword evidence="10 16" id="KW-1133">Transmembrane helix</keyword>
<evidence type="ECO:0000256" key="2">
    <source>
        <dbReference type="ARBA" id="ARBA00009592"/>
    </source>
</evidence>
<keyword evidence="6 17" id="KW-0732">Signal</keyword>
<dbReference type="FunFam" id="3.80.10.10:FF:000275">
    <property type="entry name" value="Leucine-rich repeat receptor-like protein kinase"/>
    <property type="match status" value="1"/>
</dbReference>
<accession>A0A328EEE4</accession>
<gene>
    <name evidence="19" type="ORF">DM860_013639</name>
</gene>
<evidence type="ECO:0000256" key="14">
    <source>
        <dbReference type="PROSITE-ProRule" id="PRU10141"/>
    </source>
</evidence>
<feature type="domain" description="Protein kinase" evidence="18">
    <location>
        <begin position="664"/>
        <end position="947"/>
    </location>
</feature>
<keyword evidence="3" id="KW-1003">Cell membrane</keyword>
<evidence type="ECO:0000256" key="5">
    <source>
        <dbReference type="ARBA" id="ARBA00022692"/>
    </source>
</evidence>
<dbReference type="PROSITE" id="PS50011">
    <property type="entry name" value="PROTEIN_KINASE_DOM"/>
    <property type="match status" value="1"/>
</dbReference>
<dbReference type="GO" id="GO:0005886">
    <property type="term" value="C:plasma membrane"/>
    <property type="evidence" value="ECO:0007669"/>
    <property type="project" value="UniProtKB-SubCell"/>
</dbReference>
<dbReference type="FunFam" id="3.80.10.10:FF:000356">
    <property type="entry name" value="LRR receptor-like serine/threonine-protein kinase"/>
    <property type="match status" value="1"/>
</dbReference>
<dbReference type="FunFam" id="3.80.10.10:FF:001690">
    <property type="entry name" value="Leucine-rich repeat receptor-like protein kinase PXC2"/>
    <property type="match status" value="1"/>
</dbReference>
<evidence type="ECO:0000256" key="16">
    <source>
        <dbReference type="SAM" id="Phobius"/>
    </source>
</evidence>
<evidence type="ECO:0000256" key="3">
    <source>
        <dbReference type="ARBA" id="ARBA00022475"/>
    </source>
</evidence>
<evidence type="ECO:0000256" key="12">
    <source>
        <dbReference type="ARBA" id="ARBA00023170"/>
    </source>
</evidence>
<dbReference type="InterPro" id="IPR003591">
    <property type="entry name" value="Leu-rich_rpt_typical-subtyp"/>
</dbReference>
<dbReference type="InterPro" id="IPR001245">
    <property type="entry name" value="Ser-Thr/Tyr_kinase_cat_dom"/>
</dbReference>
<dbReference type="GO" id="GO:0006952">
    <property type="term" value="P:defense response"/>
    <property type="evidence" value="ECO:0007669"/>
    <property type="project" value="UniProtKB-ARBA"/>
</dbReference>
<dbReference type="PANTHER" id="PTHR48010">
    <property type="entry name" value="OS05G0588300 PROTEIN"/>
    <property type="match status" value="1"/>
</dbReference>
<sequence>MERVFFVLFLNVLAPFLVSAVYPSLNDDVLGLIVFKADIQDPYGNLTSWNEEDESPCYWKGVRCGHGRVTELNLAGFRLSGKISRGLLRLQSLRKLSLAMNNFTGGLNVNFTLLPYLETINLSGNRLSGQISRDLFQECGSLRSLSLANNNFSGEIPESLGMCLGLSSLNLSSNQFAGQLPFSIWSLNYLRFLDLSYNLLEGEIPDNVEGSGNLTELYLQKNQFKGKVPYWIGSCLLLRVLDLSQNSFSGELPDTIRNLGLCRDLILRHNAFSGNLPEWVGVMRNLQTLDVSENNFSGTVPMSLGHLKSLKLLNLSKNSISGSLPETTGSCIKLQSLDVSHNSLSGEIPSWLNKLVGLQQIIFSVNRFTGQIPLVLENLNGLIFLNLSGNALTGTIPKSIGGLKSMNMLDLSGNLLNGSIPLEIGRMTSLRELKLQKNNLTGEIPTSIGNCLALVSLFLSKNNLSGPIPATLAMLTALRHVDLSFNSLTGRIPNQLANLPNLSSFNISHNRLRGELPGGKFFNTIPPSSVSDNPALCVAAPGKPCHSVLPKPIVLNPDDVSASTPSASDGSVPQNFTHKRKKKVFSVSALIAIGAAVVIVVGMLTVTVLNLTVRSDTADSPRADPTFSGIDELSRSSSTDVDSGMLVMFSGTRGFDAGAHHPLLNRECEVGRGGFGSVYKTVLSNGRPVAIKKLAVSSLVKSREEFERVVVRLGKARGHPNVVGLEGYYWTPALQLLIYEFVEGGNLHKRLHEMSGPNLTWAERFNVILGSAKSLAHLHQINIIHYNVKSSNILIDESTGEPKVSDYGLARLLPMLDRYVLRSKIQSSLGYMAPEFGLQTGKITEKCDVYSFGILALETVTGKRPVEYMEDDVVVLVDSVRAAVEEGAVEECVDERLQGKFPADEAAPVVKLGLICTSQVPSNRPSMAEVVRILEMIRNPSESHDELLDLDG</sequence>
<keyword evidence="4" id="KW-0433">Leucine-rich repeat</keyword>
<evidence type="ECO:0000256" key="6">
    <source>
        <dbReference type="ARBA" id="ARBA00022729"/>
    </source>
</evidence>
<feature type="region of interest" description="Disordered" evidence="15">
    <location>
        <begin position="616"/>
        <end position="638"/>
    </location>
</feature>
<dbReference type="FunFam" id="3.80.10.10:FF:000413">
    <property type="entry name" value="Inactive leucine-rich repeat receptor-like protein kinase"/>
    <property type="match status" value="1"/>
</dbReference>
<keyword evidence="13" id="KW-0325">Glycoprotein</keyword>
<evidence type="ECO:0000256" key="4">
    <source>
        <dbReference type="ARBA" id="ARBA00022614"/>
    </source>
</evidence>
<dbReference type="InterPro" id="IPR000719">
    <property type="entry name" value="Prot_kinase_dom"/>
</dbReference>
<dbReference type="GO" id="GO:0051707">
    <property type="term" value="P:response to other organism"/>
    <property type="evidence" value="ECO:0007669"/>
    <property type="project" value="UniProtKB-ARBA"/>
</dbReference>
<dbReference type="EMBL" id="NQVE01000005">
    <property type="protein sequence ID" value="RAL54943.1"/>
    <property type="molecule type" value="Genomic_DNA"/>
</dbReference>
<organism evidence="19 20">
    <name type="scientific">Cuscuta australis</name>
    <dbReference type="NCBI Taxonomy" id="267555"/>
    <lineage>
        <taxon>Eukaryota</taxon>
        <taxon>Viridiplantae</taxon>
        <taxon>Streptophyta</taxon>
        <taxon>Embryophyta</taxon>
        <taxon>Tracheophyta</taxon>
        <taxon>Spermatophyta</taxon>
        <taxon>Magnoliopsida</taxon>
        <taxon>eudicotyledons</taxon>
        <taxon>Gunneridae</taxon>
        <taxon>Pentapetalae</taxon>
        <taxon>asterids</taxon>
        <taxon>lamiids</taxon>
        <taxon>Solanales</taxon>
        <taxon>Convolvulaceae</taxon>
        <taxon>Cuscuteae</taxon>
        <taxon>Cuscuta</taxon>
        <taxon>Cuscuta subgen. Grammica</taxon>
        <taxon>Cuscuta sect. Cleistogrammica</taxon>
    </lineage>
</organism>
<dbReference type="FunFam" id="1.10.510.10:FF:000267">
    <property type="entry name" value="probable LRR receptor-like serine/threonine-protein kinase IRK"/>
    <property type="match status" value="1"/>
</dbReference>
<name>A0A328EEE4_9ASTE</name>
<dbReference type="Proteomes" id="UP000249390">
    <property type="component" value="Unassembled WGS sequence"/>
</dbReference>
<evidence type="ECO:0000256" key="15">
    <source>
        <dbReference type="SAM" id="MobiDB-lite"/>
    </source>
</evidence>
<dbReference type="SUPFAM" id="SSF56112">
    <property type="entry name" value="Protein kinase-like (PK-like)"/>
    <property type="match status" value="1"/>
</dbReference>
<reference evidence="19 20" key="1">
    <citation type="submission" date="2018-06" db="EMBL/GenBank/DDBJ databases">
        <title>The Genome of Cuscuta australis (Dodder) Provides Insight into the Evolution of Plant Parasitism.</title>
        <authorList>
            <person name="Liu H."/>
        </authorList>
    </citation>
    <scope>NUCLEOTIDE SEQUENCE [LARGE SCALE GENOMIC DNA]</scope>
    <source>
        <strain evidence="20">cv. Yunnan</strain>
        <tissue evidence="19">Vines</tissue>
    </source>
</reference>
<dbReference type="InterPro" id="IPR055414">
    <property type="entry name" value="LRR_R13L4/SHOC2-like"/>
</dbReference>
<dbReference type="InterPro" id="IPR050994">
    <property type="entry name" value="At_inactive_RLKs"/>
</dbReference>
<dbReference type="InterPro" id="IPR001611">
    <property type="entry name" value="Leu-rich_rpt"/>
</dbReference>
<keyword evidence="5 16" id="KW-0812">Transmembrane</keyword>
<dbReference type="Pfam" id="PF00560">
    <property type="entry name" value="LRR_1"/>
    <property type="match status" value="5"/>
</dbReference>
<feature type="signal peptide" evidence="17">
    <location>
        <begin position="1"/>
        <end position="20"/>
    </location>
</feature>
<keyword evidence="20" id="KW-1185">Reference proteome</keyword>
<keyword evidence="9 14" id="KW-0067">ATP-binding</keyword>
<dbReference type="Pfam" id="PF13855">
    <property type="entry name" value="LRR_8"/>
    <property type="match status" value="1"/>
</dbReference>
<evidence type="ECO:0000256" key="13">
    <source>
        <dbReference type="ARBA" id="ARBA00023180"/>
    </source>
</evidence>
<dbReference type="Gene3D" id="3.80.10.10">
    <property type="entry name" value="Ribonuclease Inhibitor"/>
    <property type="match status" value="4"/>
</dbReference>
<evidence type="ECO:0000259" key="18">
    <source>
        <dbReference type="PROSITE" id="PS50011"/>
    </source>
</evidence>
<feature type="binding site" evidence="14">
    <location>
        <position position="693"/>
    </location>
    <ligand>
        <name>ATP</name>
        <dbReference type="ChEBI" id="CHEBI:30616"/>
    </ligand>
</feature>
<dbReference type="Pfam" id="PF23598">
    <property type="entry name" value="LRR_14"/>
    <property type="match status" value="1"/>
</dbReference>
<dbReference type="Pfam" id="PF07714">
    <property type="entry name" value="PK_Tyr_Ser-Thr"/>
    <property type="match status" value="1"/>
</dbReference>
<dbReference type="InterPro" id="IPR013210">
    <property type="entry name" value="LRR_N_plant-typ"/>
</dbReference>
<dbReference type="Gene3D" id="1.10.510.10">
    <property type="entry name" value="Transferase(Phosphotransferase) domain 1"/>
    <property type="match status" value="1"/>
</dbReference>
<dbReference type="FunFam" id="3.30.200.20:FF:000295">
    <property type="entry name" value="probable LRR receptor-like serine/threonine-protein kinase IRK"/>
    <property type="match status" value="1"/>
</dbReference>
<dbReference type="AlphaFoldDB" id="A0A328EEE4"/>
<dbReference type="GO" id="GO:0004674">
    <property type="term" value="F:protein serine/threonine kinase activity"/>
    <property type="evidence" value="ECO:0007669"/>
    <property type="project" value="UniProtKB-EC"/>
</dbReference>
<evidence type="ECO:0000256" key="10">
    <source>
        <dbReference type="ARBA" id="ARBA00022989"/>
    </source>
</evidence>
<dbReference type="PANTHER" id="PTHR48010:SF19">
    <property type="entry name" value="PROTEIN KINASE DOMAIN-CONTAINING PROTEIN"/>
    <property type="match status" value="1"/>
</dbReference>
<dbReference type="GO" id="GO:0005524">
    <property type="term" value="F:ATP binding"/>
    <property type="evidence" value="ECO:0007669"/>
    <property type="project" value="UniProtKB-UniRule"/>
</dbReference>
<dbReference type="Gene3D" id="3.30.200.20">
    <property type="entry name" value="Phosphorylase Kinase, domain 1"/>
    <property type="match status" value="1"/>
</dbReference>
<feature type="chain" id="PRO_5016433795" description="Protein kinase domain-containing protein" evidence="17">
    <location>
        <begin position="21"/>
        <end position="952"/>
    </location>
</feature>
<dbReference type="InterPro" id="IPR011009">
    <property type="entry name" value="Kinase-like_dom_sf"/>
</dbReference>
<dbReference type="InterPro" id="IPR032675">
    <property type="entry name" value="LRR_dom_sf"/>
</dbReference>
<dbReference type="InterPro" id="IPR017441">
    <property type="entry name" value="Protein_kinase_ATP_BS"/>
</dbReference>
<evidence type="ECO:0000256" key="1">
    <source>
        <dbReference type="ARBA" id="ARBA00004251"/>
    </source>
</evidence>
<dbReference type="Pfam" id="PF08263">
    <property type="entry name" value="LRRNT_2"/>
    <property type="match status" value="1"/>
</dbReference>
<comment type="similarity">
    <text evidence="2">Belongs to the RLP family.</text>
</comment>
<proteinExistence type="inferred from homology"/>
<dbReference type="SUPFAM" id="SSF52058">
    <property type="entry name" value="L domain-like"/>
    <property type="match status" value="2"/>
</dbReference>
<evidence type="ECO:0000256" key="8">
    <source>
        <dbReference type="ARBA" id="ARBA00022741"/>
    </source>
</evidence>
<dbReference type="PROSITE" id="PS00107">
    <property type="entry name" value="PROTEIN_KINASE_ATP"/>
    <property type="match status" value="1"/>
</dbReference>
<evidence type="ECO:0000256" key="7">
    <source>
        <dbReference type="ARBA" id="ARBA00022737"/>
    </source>
</evidence>
<comment type="caution">
    <text evidence="19">The sequence shown here is derived from an EMBL/GenBank/DDBJ whole genome shotgun (WGS) entry which is preliminary data.</text>
</comment>